<dbReference type="PANTHER" id="PTHR12773:SF0">
    <property type="entry name" value="MULTIFUNCTIONAL METHYLTRANSFERASE SUBUNIT TRM112-LIKE PROTEIN"/>
    <property type="match status" value="1"/>
</dbReference>
<dbReference type="Gene3D" id="2.20.25.10">
    <property type="match status" value="1"/>
</dbReference>
<dbReference type="EMBL" id="CAICTM010000235">
    <property type="protein sequence ID" value="CAB9505593.1"/>
    <property type="molecule type" value="Genomic_DNA"/>
</dbReference>
<evidence type="ECO:0000256" key="1">
    <source>
        <dbReference type="ARBA" id="ARBA00007980"/>
    </source>
</evidence>
<dbReference type="GO" id="GO:0070476">
    <property type="term" value="P:rRNA (guanine-N7)-methylation"/>
    <property type="evidence" value="ECO:0007669"/>
    <property type="project" value="TreeGrafter"/>
</dbReference>
<dbReference type="AlphaFoldDB" id="A0A9N8DM93"/>
<dbReference type="GO" id="GO:0030488">
    <property type="term" value="P:tRNA methylation"/>
    <property type="evidence" value="ECO:0007669"/>
    <property type="project" value="TreeGrafter"/>
</dbReference>
<comment type="caution">
    <text evidence="2">The sequence shown here is derived from an EMBL/GenBank/DDBJ whole genome shotgun (WGS) entry which is preliminary data.</text>
</comment>
<dbReference type="InterPro" id="IPR039127">
    <property type="entry name" value="Trm112"/>
</dbReference>
<dbReference type="Proteomes" id="UP001153069">
    <property type="component" value="Unassembled WGS sequence"/>
</dbReference>
<evidence type="ECO:0000313" key="2">
    <source>
        <dbReference type="EMBL" id="CAB9505593.1"/>
    </source>
</evidence>
<dbReference type="OrthoDB" id="2187549at2759"/>
<dbReference type="GO" id="GO:0008168">
    <property type="term" value="F:methyltransferase activity"/>
    <property type="evidence" value="ECO:0007669"/>
    <property type="project" value="UniProtKB-KW"/>
</dbReference>
<gene>
    <name evidence="2" type="ORF">SEMRO_236_G095100.1</name>
</gene>
<dbReference type="InterPro" id="IPR005651">
    <property type="entry name" value="Trm112-like"/>
</dbReference>
<organism evidence="2 3">
    <name type="scientific">Seminavis robusta</name>
    <dbReference type="NCBI Taxonomy" id="568900"/>
    <lineage>
        <taxon>Eukaryota</taxon>
        <taxon>Sar</taxon>
        <taxon>Stramenopiles</taxon>
        <taxon>Ochrophyta</taxon>
        <taxon>Bacillariophyta</taxon>
        <taxon>Bacillariophyceae</taxon>
        <taxon>Bacillariophycidae</taxon>
        <taxon>Naviculales</taxon>
        <taxon>Naviculaceae</taxon>
        <taxon>Seminavis</taxon>
    </lineage>
</organism>
<protein>
    <submittedName>
        <fullName evidence="2">Multifunctional methyltransferase subunit TRM112-like protein</fullName>
    </submittedName>
</protein>
<keyword evidence="3" id="KW-1185">Reference proteome</keyword>
<keyword evidence="2" id="KW-0808">Transferase</keyword>
<name>A0A9N8DM93_9STRA</name>
<dbReference type="SUPFAM" id="SSF158997">
    <property type="entry name" value="Trm112p-like"/>
    <property type="match status" value="1"/>
</dbReference>
<sequence length="127" mass="14371">MRLLTHNFLQSNVKGTEKGYPLGIERGAELSVESSPVNRNLVLKMLNKVDYSALVSITNNLREERQEDIPELPPSLPETLEEETIANYHKVLFDVQLVNGFLVCPDTGRKFPVKDGIPNMILHEDEI</sequence>
<dbReference type="Pfam" id="PF03966">
    <property type="entry name" value="Trm112p"/>
    <property type="match status" value="1"/>
</dbReference>
<accession>A0A9N8DM93</accession>
<comment type="similarity">
    <text evidence="1">Belongs to the TRM112 family.</text>
</comment>
<evidence type="ECO:0000313" key="3">
    <source>
        <dbReference type="Proteomes" id="UP001153069"/>
    </source>
</evidence>
<dbReference type="GO" id="GO:0046982">
    <property type="term" value="F:protein heterodimerization activity"/>
    <property type="evidence" value="ECO:0007669"/>
    <property type="project" value="InterPro"/>
</dbReference>
<proteinExistence type="inferred from homology"/>
<dbReference type="PANTHER" id="PTHR12773">
    <property type="entry name" value="UPF0315 PROTEIN-RELATED"/>
    <property type="match status" value="1"/>
</dbReference>
<reference evidence="2" key="1">
    <citation type="submission" date="2020-06" db="EMBL/GenBank/DDBJ databases">
        <authorList>
            <consortium name="Plant Systems Biology data submission"/>
        </authorList>
    </citation>
    <scope>NUCLEOTIDE SEQUENCE</scope>
    <source>
        <strain evidence="2">D6</strain>
    </source>
</reference>
<keyword evidence="2" id="KW-0489">Methyltransferase</keyword>